<feature type="transmembrane region" description="Helical" evidence="1">
    <location>
        <begin position="57"/>
        <end position="81"/>
    </location>
</feature>
<proteinExistence type="predicted"/>
<protein>
    <recommendedName>
        <fullName evidence="4">Integral membrane protein</fullName>
    </recommendedName>
</protein>
<dbReference type="InterPro" id="IPR038750">
    <property type="entry name" value="YczE/YyaS-like"/>
</dbReference>
<feature type="transmembrane region" description="Helical" evidence="1">
    <location>
        <begin position="119"/>
        <end position="138"/>
    </location>
</feature>
<accession>Q8FM55</accession>
<feature type="transmembrane region" description="Helical" evidence="1">
    <location>
        <begin position="196"/>
        <end position="214"/>
    </location>
</feature>
<dbReference type="EMBL" id="BA000035">
    <property type="protein sequence ID" value="BAC19462.1"/>
    <property type="molecule type" value="Genomic_DNA"/>
</dbReference>
<reference evidence="2 3" key="1">
    <citation type="journal article" date="2003" name="Genome Res.">
        <title>Comparative complete genome sequence analysis of the amino acid replacements responsible for the thermostability of Corynebacterium efficiens.</title>
        <authorList>
            <person name="Nishio Y."/>
            <person name="Nakamura Y."/>
            <person name="Kawarabayasi Y."/>
            <person name="Usuda Y."/>
            <person name="Kimura E."/>
            <person name="Sugimoto S."/>
            <person name="Matsui K."/>
            <person name="Yamagishi A."/>
            <person name="Kikuchi H."/>
            <person name="Ikeo K."/>
            <person name="Gojobori T."/>
        </authorList>
    </citation>
    <scope>NUCLEOTIDE SEQUENCE [LARGE SCALE GENOMIC DNA]</scope>
    <source>
        <strain evidence="3">DSM 44549 / YS-314 / AJ 12310 / JCM 11189 / NBRC 100395</strain>
    </source>
</reference>
<feature type="transmembrane region" description="Helical" evidence="1">
    <location>
        <begin position="93"/>
        <end position="113"/>
    </location>
</feature>
<dbReference type="PANTHER" id="PTHR40078">
    <property type="entry name" value="INTEGRAL MEMBRANE PROTEIN-RELATED"/>
    <property type="match status" value="1"/>
</dbReference>
<keyword evidence="1" id="KW-0472">Membrane</keyword>
<feature type="transmembrane region" description="Helical" evidence="1">
    <location>
        <begin position="17"/>
        <end position="37"/>
    </location>
</feature>
<dbReference type="Pfam" id="PF19700">
    <property type="entry name" value="DUF6198"/>
    <property type="match status" value="1"/>
</dbReference>
<dbReference type="HOGENOM" id="CLU_083843_2_0_11"/>
<dbReference type="AlphaFoldDB" id="Q8FM55"/>
<feature type="transmembrane region" description="Helical" evidence="1">
    <location>
        <begin position="170"/>
        <end position="190"/>
    </location>
</feature>
<evidence type="ECO:0000256" key="1">
    <source>
        <dbReference type="SAM" id="Phobius"/>
    </source>
</evidence>
<organism evidence="2 3">
    <name type="scientific">Corynebacterium efficiens (strain DSM 44549 / YS-314 / AJ 12310 / JCM 11189 / NBRC 100395)</name>
    <dbReference type="NCBI Taxonomy" id="196164"/>
    <lineage>
        <taxon>Bacteria</taxon>
        <taxon>Bacillati</taxon>
        <taxon>Actinomycetota</taxon>
        <taxon>Actinomycetes</taxon>
        <taxon>Mycobacteriales</taxon>
        <taxon>Corynebacteriaceae</taxon>
        <taxon>Corynebacterium</taxon>
    </lineage>
</organism>
<dbReference type="PANTHER" id="PTHR40078:SF1">
    <property type="entry name" value="INTEGRAL MEMBRANE PROTEIN"/>
    <property type="match status" value="1"/>
</dbReference>
<sequence length="225" mass="24800">MPAHMSSRNVVHTIRRAVLFTLGMFIMAFGIAISIRANLGTGPVISLPTVLSFALPLSVGTLSIIFNLVMMALSLLISLIARKRFPLFQLMQIPAAVLFGFFIDFSMSLTTWVAPGNYLMQWVYVVISVVIIALGVHIEMKPRFTYIPADGVVALLAMVTPVRVSTLKMIFDWSLVIISTVLSLVLLGGLEGVREGTVFAAFGVGFTMKIIANIEQQFRVDRRYD</sequence>
<keyword evidence="1" id="KW-1133">Transmembrane helix</keyword>
<dbReference type="eggNOG" id="COG2364">
    <property type="taxonomic scope" value="Bacteria"/>
</dbReference>
<evidence type="ECO:0000313" key="2">
    <source>
        <dbReference type="EMBL" id="BAC19462.1"/>
    </source>
</evidence>
<dbReference type="KEGG" id="cef:CE2652"/>
<dbReference type="STRING" id="196164.gene:10743099"/>
<evidence type="ECO:0000313" key="3">
    <source>
        <dbReference type="Proteomes" id="UP000001409"/>
    </source>
</evidence>
<keyword evidence="3" id="KW-1185">Reference proteome</keyword>
<keyword evidence="1" id="KW-0812">Transmembrane</keyword>
<dbReference type="Proteomes" id="UP000001409">
    <property type="component" value="Chromosome"/>
</dbReference>
<evidence type="ECO:0008006" key="4">
    <source>
        <dbReference type="Google" id="ProtNLM"/>
    </source>
</evidence>
<name>Q8FM55_COREF</name>